<feature type="compositionally biased region" description="Low complexity" evidence="1">
    <location>
        <begin position="260"/>
        <end position="274"/>
    </location>
</feature>
<evidence type="ECO:0000313" key="4">
    <source>
        <dbReference type="EMBL" id="MBA8793342.1"/>
    </source>
</evidence>
<feature type="transmembrane region" description="Helical" evidence="2">
    <location>
        <begin position="278"/>
        <end position="302"/>
    </location>
</feature>
<sequence>MSTSTSAHPTASPATPHAGPTAGPPGRTPRARQVRRPARRPVRRRALRRVGVRVALGDLAAAALWLAGALPASAHVHVEADHPTAGGSSQLTFTVPTESENAGTTEVSVTLPQDHPFLYVSARPVAGWDVSVNEATLPSPVDVGGTTLTKAVRTVTWTASEGQQVGPGEYQQFAIMVSPLPAAGTTLSFPATQTYSDGRVVRWNQPTPASGEEPEYPAPTVAVGAATAGGDDHGAGSTSGPATGAASPGSSEGSSGHGSTGASTGTQPTTAAAGTSGAGLTLGATGAGLGLVGAVLGGIALARTRARG</sequence>
<dbReference type="AlphaFoldDB" id="A0A7W3IQF6"/>
<dbReference type="EMBL" id="JACGWT010000001">
    <property type="protein sequence ID" value="MBA8793342.1"/>
    <property type="molecule type" value="Genomic_DNA"/>
</dbReference>
<feature type="region of interest" description="Disordered" evidence="1">
    <location>
        <begin position="1"/>
        <end position="42"/>
    </location>
</feature>
<dbReference type="Gene3D" id="2.60.40.2230">
    <property type="entry name" value="Uncharacterised protein YcnI-like PF07987, DUF1775"/>
    <property type="match status" value="1"/>
</dbReference>
<accession>A0A7W3IQF6</accession>
<protein>
    <submittedName>
        <fullName evidence="4">Uncharacterized protein YcnI</fullName>
    </submittedName>
</protein>
<reference evidence="4 5" key="1">
    <citation type="submission" date="2020-07" db="EMBL/GenBank/DDBJ databases">
        <title>Sequencing the genomes of 1000 actinobacteria strains.</title>
        <authorList>
            <person name="Klenk H.-P."/>
        </authorList>
    </citation>
    <scope>NUCLEOTIDE SEQUENCE [LARGE SCALE GENOMIC DNA]</scope>
    <source>
        <strain evidence="4 5">DSM 100723</strain>
    </source>
</reference>
<evidence type="ECO:0000259" key="3">
    <source>
        <dbReference type="Pfam" id="PF07987"/>
    </source>
</evidence>
<feature type="compositionally biased region" description="Basic residues" evidence="1">
    <location>
        <begin position="29"/>
        <end position="42"/>
    </location>
</feature>
<dbReference type="Pfam" id="PF07987">
    <property type="entry name" value="DUF1775"/>
    <property type="match status" value="1"/>
</dbReference>
<evidence type="ECO:0000256" key="2">
    <source>
        <dbReference type="SAM" id="Phobius"/>
    </source>
</evidence>
<keyword evidence="5" id="KW-1185">Reference proteome</keyword>
<feature type="region of interest" description="Disordered" evidence="1">
    <location>
        <begin position="198"/>
        <end position="217"/>
    </location>
</feature>
<evidence type="ECO:0000313" key="5">
    <source>
        <dbReference type="Proteomes" id="UP000523079"/>
    </source>
</evidence>
<dbReference type="Proteomes" id="UP000523079">
    <property type="component" value="Unassembled WGS sequence"/>
</dbReference>
<keyword evidence="2" id="KW-1133">Transmembrane helix</keyword>
<dbReference type="CDD" id="cd08545">
    <property type="entry name" value="YcnI_like"/>
    <property type="match status" value="1"/>
</dbReference>
<proteinExistence type="predicted"/>
<dbReference type="InterPro" id="IPR038507">
    <property type="entry name" value="YcnI-like_sf"/>
</dbReference>
<feature type="domain" description="YncI copper-binding" evidence="3">
    <location>
        <begin position="75"/>
        <end position="223"/>
    </location>
</feature>
<feature type="compositionally biased region" description="Low complexity" evidence="1">
    <location>
        <begin position="1"/>
        <end position="21"/>
    </location>
</feature>
<feature type="compositionally biased region" description="Low complexity" evidence="1">
    <location>
        <begin position="223"/>
        <end position="254"/>
    </location>
</feature>
<evidence type="ECO:0000256" key="1">
    <source>
        <dbReference type="SAM" id="MobiDB-lite"/>
    </source>
</evidence>
<dbReference type="RefSeq" id="WP_182558855.1">
    <property type="nucleotide sequence ID" value="NZ_JACGWT010000001.1"/>
</dbReference>
<gene>
    <name evidence="4" type="ORF">FHX74_000936</name>
</gene>
<feature type="region of interest" description="Disordered" evidence="1">
    <location>
        <begin position="223"/>
        <end position="274"/>
    </location>
</feature>
<comment type="caution">
    <text evidence="4">The sequence shown here is derived from an EMBL/GenBank/DDBJ whole genome shotgun (WGS) entry which is preliminary data.</text>
</comment>
<name>A0A7W3IQF6_9ACTN</name>
<organism evidence="4 5">
    <name type="scientific">Microlunatus kandeliicorticis</name>
    <dbReference type="NCBI Taxonomy" id="1759536"/>
    <lineage>
        <taxon>Bacteria</taxon>
        <taxon>Bacillati</taxon>
        <taxon>Actinomycetota</taxon>
        <taxon>Actinomycetes</taxon>
        <taxon>Propionibacteriales</taxon>
        <taxon>Propionibacteriaceae</taxon>
        <taxon>Microlunatus</taxon>
    </lineage>
</organism>
<keyword evidence="2" id="KW-0812">Transmembrane</keyword>
<dbReference type="InterPro" id="IPR012533">
    <property type="entry name" value="YcnI-copper_dom"/>
</dbReference>
<keyword evidence="2" id="KW-0472">Membrane</keyword>